<evidence type="ECO:0000313" key="2">
    <source>
        <dbReference type="EMBL" id="CAH2065096.1"/>
    </source>
</evidence>
<evidence type="ECO:0000256" key="1">
    <source>
        <dbReference type="SAM" id="SignalP"/>
    </source>
</evidence>
<dbReference type="EMBL" id="OW152842">
    <property type="protein sequence ID" value="CAH2065096.1"/>
    <property type="molecule type" value="Genomic_DNA"/>
</dbReference>
<gene>
    <name evidence="2" type="ORF">IPOD504_LOCUS13035</name>
</gene>
<feature type="signal peptide" evidence="1">
    <location>
        <begin position="1"/>
        <end position="17"/>
    </location>
</feature>
<accession>A0ABN8IWC5</accession>
<proteinExistence type="predicted"/>
<reference evidence="2" key="1">
    <citation type="submission" date="2022-03" db="EMBL/GenBank/DDBJ databases">
        <authorList>
            <person name="Martin H S."/>
        </authorList>
    </citation>
    <scope>NUCLEOTIDE SEQUENCE</scope>
</reference>
<feature type="chain" id="PRO_5046454339" evidence="1">
    <location>
        <begin position="18"/>
        <end position="167"/>
    </location>
</feature>
<protein>
    <submittedName>
        <fullName evidence="2">Uncharacterized protein</fullName>
    </submittedName>
</protein>
<keyword evidence="1" id="KW-0732">Signal</keyword>
<feature type="non-terminal residue" evidence="2">
    <location>
        <position position="167"/>
    </location>
</feature>
<organism evidence="2 3">
    <name type="scientific">Iphiclides podalirius</name>
    <name type="common">scarce swallowtail</name>
    <dbReference type="NCBI Taxonomy" id="110791"/>
    <lineage>
        <taxon>Eukaryota</taxon>
        <taxon>Metazoa</taxon>
        <taxon>Ecdysozoa</taxon>
        <taxon>Arthropoda</taxon>
        <taxon>Hexapoda</taxon>
        <taxon>Insecta</taxon>
        <taxon>Pterygota</taxon>
        <taxon>Neoptera</taxon>
        <taxon>Endopterygota</taxon>
        <taxon>Lepidoptera</taxon>
        <taxon>Glossata</taxon>
        <taxon>Ditrysia</taxon>
        <taxon>Papilionoidea</taxon>
        <taxon>Papilionidae</taxon>
        <taxon>Papilioninae</taxon>
        <taxon>Iphiclides</taxon>
    </lineage>
</organism>
<evidence type="ECO:0000313" key="3">
    <source>
        <dbReference type="Proteomes" id="UP000837857"/>
    </source>
</evidence>
<sequence length="167" mass="19426">MLRSIILVALFASQIAAKPLQEEEDFGVESRKLKQNYVLVGYVRNFKRNMVELLRTKYNFLNIAESKQAQLLLEQFERKFVSDLNQVLAETEAGKRYSKKEISDGMGDSTFRIVKYRIRSEFPRLGSNAADELVYRFRRSIMLIRLKLDQLVNDAKLAWLKQAKVSA</sequence>
<dbReference type="Proteomes" id="UP000837857">
    <property type="component" value="Chromosome 30"/>
</dbReference>
<keyword evidence="3" id="KW-1185">Reference proteome</keyword>
<name>A0ABN8IWC5_9NEOP</name>